<dbReference type="InterPro" id="IPR023393">
    <property type="entry name" value="START-like_dom_sf"/>
</dbReference>
<dbReference type="EMBL" id="BAAAYV010000002">
    <property type="protein sequence ID" value="GAA3646367.1"/>
    <property type="molecule type" value="Genomic_DNA"/>
</dbReference>
<sequence>MGRGRRRARALYVETLIRADIELVWRLTQDPRLHPRWDLRFSAIIPVAVDEHGRTRFRYERALPSRALPLHRITGTGVSIGERLRDDGTRTSALAFDTQDPLSPLRRGRGYWRYVPTADGVRFITGYDYAPGFGALPDLVLRPFILWMTAWSFDRLRIWAETGQEPEHWGPATVLAWWRTGRPRAGRCRTAPPAAGAMAEAPATLEGLDAS</sequence>
<evidence type="ECO:0008006" key="4">
    <source>
        <dbReference type="Google" id="ProtNLM"/>
    </source>
</evidence>
<dbReference type="RefSeq" id="WP_246603785.1">
    <property type="nucleotide sequence ID" value="NZ_BAAAYV010000002.1"/>
</dbReference>
<dbReference type="Proteomes" id="UP001410795">
    <property type="component" value="Unassembled WGS sequence"/>
</dbReference>
<evidence type="ECO:0000313" key="3">
    <source>
        <dbReference type="Proteomes" id="UP001410795"/>
    </source>
</evidence>
<feature type="compositionally biased region" description="Low complexity" evidence="1">
    <location>
        <begin position="191"/>
        <end position="203"/>
    </location>
</feature>
<proteinExistence type="predicted"/>
<protein>
    <recommendedName>
        <fullName evidence="4">SRPBCC family protein</fullName>
    </recommendedName>
</protein>
<organism evidence="2 3">
    <name type="scientific">Microbacterium marinilacus</name>
    <dbReference type="NCBI Taxonomy" id="415209"/>
    <lineage>
        <taxon>Bacteria</taxon>
        <taxon>Bacillati</taxon>
        <taxon>Actinomycetota</taxon>
        <taxon>Actinomycetes</taxon>
        <taxon>Micrococcales</taxon>
        <taxon>Microbacteriaceae</taxon>
        <taxon>Microbacterium</taxon>
    </lineage>
</organism>
<comment type="caution">
    <text evidence="2">The sequence shown here is derived from an EMBL/GenBank/DDBJ whole genome shotgun (WGS) entry which is preliminary data.</text>
</comment>
<accession>A0ABP7B1L7</accession>
<reference evidence="3" key="1">
    <citation type="journal article" date="2019" name="Int. J. Syst. Evol. Microbiol.">
        <title>The Global Catalogue of Microorganisms (GCM) 10K type strain sequencing project: providing services to taxonomists for standard genome sequencing and annotation.</title>
        <authorList>
            <consortium name="The Broad Institute Genomics Platform"/>
            <consortium name="The Broad Institute Genome Sequencing Center for Infectious Disease"/>
            <person name="Wu L."/>
            <person name="Ma J."/>
        </authorList>
    </citation>
    <scope>NUCLEOTIDE SEQUENCE [LARGE SCALE GENOMIC DNA]</scope>
    <source>
        <strain evidence="3">JCM 16546</strain>
    </source>
</reference>
<feature type="region of interest" description="Disordered" evidence="1">
    <location>
        <begin position="188"/>
        <end position="211"/>
    </location>
</feature>
<keyword evidence="3" id="KW-1185">Reference proteome</keyword>
<evidence type="ECO:0000313" key="2">
    <source>
        <dbReference type="EMBL" id="GAA3646367.1"/>
    </source>
</evidence>
<dbReference type="SUPFAM" id="SSF55961">
    <property type="entry name" value="Bet v1-like"/>
    <property type="match status" value="1"/>
</dbReference>
<name>A0ABP7B1L7_9MICO</name>
<gene>
    <name evidence="2" type="ORF">GCM10022202_02050</name>
</gene>
<evidence type="ECO:0000256" key="1">
    <source>
        <dbReference type="SAM" id="MobiDB-lite"/>
    </source>
</evidence>
<dbReference type="Gene3D" id="3.30.530.20">
    <property type="match status" value="1"/>
</dbReference>